<keyword evidence="12" id="KW-0732">Signal</keyword>
<dbReference type="AlphaFoldDB" id="A0A9W8H1R2"/>
<feature type="binding site" evidence="9">
    <location>
        <position position="345"/>
    </location>
    <ligand>
        <name>Zn(2+)</name>
        <dbReference type="ChEBI" id="CHEBI:29105"/>
        <label>2</label>
    </ligand>
</feature>
<feature type="binding site" evidence="9">
    <location>
        <position position="306"/>
    </location>
    <ligand>
        <name>Zn(2+)</name>
        <dbReference type="ChEBI" id="CHEBI:29105"/>
        <label>2</label>
    </ligand>
</feature>
<evidence type="ECO:0000256" key="7">
    <source>
        <dbReference type="ARBA" id="ARBA00022842"/>
    </source>
</evidence>
<dbReference type="CDD" id="cd16012">
    <property type="entry name" value="ALP"/>
    <property type="match status" value="1"/>
</dbReference>
<evidence type="ECO:0000256" key="4">
    <source>
        <dbReference type="ARBA" id="ARBA00022723"/>
    </source>
</evidence>
<evidence type="ECO:0000256" key="1">
    <source>
        <dbReference type="ARBA" id="ARBA00005984"/>
    </source>
</evidence>
<feature type="binding site" evidence="9">
    <location>
        <position position="302"/>
    </location>
    <ligand>
        <name>Zn(2+)</name>
        <dbReference type="ChEBI" id="CHEBI:29105"/>
        <label>2</label>
    </ligand>
</feature>
<dbReference type="PANTHER" id="PTHR11596">
    <property type="entry name" value="ALKALINE PHOSPHATASE"/>
    <property type="match status" value="1"/>
</dbReference>
<reference evidence="13" key="1">
    <citation type="submission" date="2022-07" db="EMBL/GenBank/DDBJ databases">
        <title>Phylogenomic reconstructions and comparative analyses of Kickxellomycotina fungi.</title>
        <authorList>
            <person name="Reynolds N.K."/>
            <person name="Stajich J.E."/>
            <person name="Barry K."/>
            <person name="Grigoriev I.V."/>
            <person name="Crous P."/>
            <person name="Smith M.E."/>
        </authorList>
    </citation>
    <scope>NUCLEOTIDE SEQUENCE</scope>
    <source>
        <strain evidence="13">BCRC 34297</strain>
    </source>
</reference>
<comment type="cofactor">
    <cofactor evidence="9">
        <name>Mg(2+)</name>
        <dbReference type="ChEBI" id="CHEBI:18420"/>
    </cofactor>
    <text evidence="9">Binds 1 Mg(2+) ion.</text>
</comment>
<dbReference type="Pfam" id="PF00245">
    <property type="entry name" value="Alk_phosphatase"/>
    <property type="match status" value="1"/>
</dbReference>
<comment type="cofactor">
    <cofactor evidence="9">
        <name>Zn(2+)</name>
        <dbReference type="ChEBI" id="CHEBI:29105"/>
    </cofactor>
    <text evidence="9">Binds 2 Zn(2+) ions.</text>
</comment>
<keyword evidence="14" id="KW-1185">Reference proteome</keyword>
<dbReference type="OrthoDB" id="7392499at2759"/>
<dbReference type="InterPro" id="IPR001952">
    <property type="entry name" value="Alkaline_phosphatase"/>
</dbReference>
<dbReference type="PRINTS" id="PR00113">
    <property type="entry name" value="ALKPHPHTASE"/>
</dbReference>
<dbReference type="GO" id="GO:0004035">
    <property type="term" value="F:alkaline phosphatase activity"/>
    <property type="evidence" value="ECO:0007669"/>
    <property type="project" value="UniProtKB-EC"/>
</dbReference>
<feature type="binding site" evidence="9">
    <location>
        <position position="40"/>
    </location>
    <ligand>
        <name>Zn(2+)</name>
        <dbReference type="ChEBI" id="CHEBI:29105"/>
        <label>2</label>
    </ligand>
</feature>
<dbReference type="InterPro" id="IPR017850">
    <property type="entry name" value="Alkaline_phosphatase_core_sf"/>
</dbReference>
<dbReference type="SMART" id="SM00098">
    <property type="entry name" value="alkPPc"/>
    <property type="match status" value="1"/>
</dbReference>
<dbReference type="PROSITE" id="PS00123">
    <property type="entry name" value="ALKALINE_PHOSPHATASE"/>
    <property type="match status" value="1"/>
</dbReference>
<proteinExistence type="inferred from homology"/>
<dbReference type="EC" id="3.1.3.1" evidence="2 11"/>
<feature type="binding site" evidence="9">
    <location>
        <position position="447"/>
    </location>
    <ligand>
        <name>Zn(2+)</name>
        <dbReference type="ChEBI" id="CHEBI:29105"/>
        <label>2</label>
    </ligand>
</feature>
<evidence type="ECO:0000256" key="5">
    <source>
        <dbReference type="ARBA" id="ARBA00022801"/>
    </source>
</evidence>
<dbReference type="GO" id="GO:0000329">
    <property type="term" value="C:fungal-type vacuole membrane"/>
    <property type="evidence" value="ECO:0007669"/>
    <property type="project" value="TreeGrafter"/>
</dbReference>
<evidence type="ECO:0000256" key="11">
    <source>
        <dbReference type="RuleBase" id="RU003947"/>
    </source>
</evidence>
<comment type="catalytic activity">
    <reaction evidence="11">
        <text>a phosphate monoester + H2O = an alcohol + phosphate</text>
        <dbReference type="Rhea" id="RHEA:15017"/>
        <dbReference type="ChEBI" id="CHEBI:15377"/>
        <dbReference type="ChEBI" id="CHEBI:30879"/>
        <dbReference type="ChEBI" id="CHEBI:43474"/>
        <dbReference type="ChEBI" id="CHEBI:67140"/>
        <dbReference type="EC" id="3.1.3.1"/>
    </reaction>
</comment>
<evidence type="ECO:0000256" key="10">
    <source>
        <dbReference type="RuleBase" id="RU003946"/>
    </source>
</evidence>
<dbReference type="PANTHER" id="PTHR11596:SF5">
    <property type="entry name" value="ALKALINE PHOSPHATASE"/>
    <property type="match status" value="1"/>
</dbReference>
<dbReference type="Gene3D" id="1.10.60.40">
    <property type="match status" value="1"/>
</dbReference>
<dbReference type="EMBL" id="JANBUH010000112">
    <property type="protein sequence ID" value="KAJ2754504.1"/>
    <property type="molecule type" value="Genomic_DNA"/>
</dbReference>
<feature type="binding site" evidence="9">
    <location>
        <position position="344"/>
    </location>
    <ligand>
        <name>Mg(2+)</name>
        <dbReference type="ChEBI" id="CHEBI:18420"/>
    </ligand>
</feature>
<keyword evidence="3" id="KW-0597">Phosphoprotein</keyword>
<feature type="signal peptide" evidence="12">
    <location>
        <begin position="1"/>
        <end position="22"/>
    </location>
</feature>
<gene>
    <name evidence="13" type="primary">PHO8_2</name>
    <name evidence="13" type="ORF">GGI19_002352</name>
</gene>
<comment type="similarity">
    <text evidence="1 10">Belongs to the alkaline phosphatase family.</text>
</comment>
<feature type="binding site" evidence="9">
    <location>
        <position position="141"/>
    </location>
    <ligand>
        <name>Mg(2+)</name>
        <dbReference type="ChEBI" id="CHEBI:18420"/>
    </ligand>
</feature>
<sequence>MLTQSIYSLTLYSLICSRAAHAAPSAKPAKHRNLIFMVSDGFGIAGETMARGYVQTTNNYPLEWASVLDDLLVGTSRTRSSDSLVTDSAAGATAFSCAQKTYNGAIGVSHDRKPCGTVLEAAKQAGYLTGLVSTARITHATPGSFAAHVVHRDMEDLIAQHMISYNSSLTPAPTVDLMFGGGRCFFAPETPNPAAGNPKTSCRSDQLDLWQFAQTKYGYSTISTRKQFDDLKAGDKKLPMLGLFTDSHMAYEIDRDPADEPSLTEMTQKALNMLHTASTVTHGNGTACAPGFFIMIEGARIDMAAHDNDPASHLHDIIEYWNAVAAVRKFIDTHPDTLMIGTSDHETGGLTIGYDPEYVWYPNVLTPVRNSAEVICSQIRPLSKDHGKLVTAVTTKVLPKQLGIINATHEEINNIVDGAGGSAKACKHAVGHVVSDRARLGWTTGGHTGVDVGLYAYGAGSSTIRGNKDNTHVGQLLADFLDVKPESITPLLAHQNTVQEGFDENLVDMKAGKSVSV</sequence>
<feature type="active site" description="Phosphoserine intermediate" evidence="8">
    <location>
        <position position="88"/>
    </location>
</feature>
<keyword evidence="4 9" id="KW-0479">Metal-binding</keyword>
<accession>A0A9W8H1R2</accession>
<keyword evidence="7 9" id="KW-0460">Magnesium</keyword>
<evidence type="ECO:0000256" key="12">
    <source>
        <dbReference type="SAM" id="SignalP"/>
    </source>
</evidence>
<evidence type="ECO:0000256" key="6">
    <source>
        <dbReference type="ARBA" id="ARBA00022833"/>
    </source>
</evidence>
<name>A0A9W8H1R2_9FUNG</name>
<feature type="binding site" evidence="9">
    <location>
        <position position="139"/>
    </location>
    <ligand>
        <name>Mg(2+)</name>
        <dbReference type="ChEBI" id="CHEBI:18420"/>
    </ligand>
</feature>
<evidence type="ECO:0000313" key="13">
    <source>
        <dbReference type="EMBL" id="KAJ2754504.1"/>
    </source>
</evidence>
<organism evidence="13 14">
    <name type="scientific">Coemansia pectinata</name>
    <dbReference type="NCBI Taxonomy" id="1052879"/>
    <lineage>
        <taxon>Eukaryota</taxon>
        <taxon>Fungi</taxon>
        <taxon>Fungi incertae sedis</taxon>
        <taxon>Zoopagomycota</taxon>
        <taxon>Kickxellomycotina</taxon>
        <taxon>Kickxellomycetes</taxon>
        <taxon>Kickxellales</taxon>
        <taxon>Kickxellaceae</taxon>
        <taxon>Coemansia</taxon>
    </lineage>
</organism>
<dbReference type="Proteomes" id="UP001140011">
    <property type="component" value="Unassembled WGS sequence"/>
</dbReference>
<dbReference type="SUPFAM" id="SSF53649">
    <property type="entry name" value="Alkaline phosphatase-like"/>
    <property type="match status" value="1"/>
</dbReference>
<evidence type="ECO:0000256" key="2">
    <source>
        <dbReference type="ARBA" id="ARBA00012647"/>
    </source>
</evidence>
<dbReference type="InterPro" id="IPR018299">
    <property type="entry name" value="Alkaline_phosphatase_AS"/>
</dbReference>
<feature type="chain" id="PRO_5040870745" description="Alkaline phosphatase" evidence="12">
    <location>
        <begin position="23"/>
        <end position="517"/>
    </location>
</feature>
<dbReference type="Gene3D" id="3.40.720.10">
    <property type="entry name" value="Alkaline Phosphatase, subunit A"/>
    <property type="match status" value="1"/>
</dbReference>
<evidence type="ECO:0000313" key="14">
    <source>
        <dbReference type="Proteomes" id="UP001140011"/>
    </source>
</evidence>
<feature type="binding site" evidence="9">
    <location>
        <position position="297"/>
    </location>
    <ligand>
        <name>Mg(2+)</name>
        <dbReference type="ChEBI" id="CHEBI:18420"/>
    </ligand>
</feature>
<comment type="caution">
    <text evidence="13">The sequence shown here is derived from an EMBL/GenBank/DDBJ whole genome shotgun (WGS) entry which is preliminary data.</text>
</comment>
<keyword evidence="6 9" id="KW-0862">Zinc</keyword>
<dbReference type="GO" id="GO:0046872">
    <property type="term" value="F:metal ion binding"/>
    <property type="evidence" value="ECO:0007669"/>
    <property type="project" value="UniProtKB-KW"/>
</dbReference>
<evidence type="ECO:0000256" key="8">
    <source>
        <dbReference type="PIRSR" id="PIRSR601952-1"/>
    </source>
</evidence>
<evidence type="ECO:0000256" key="3">
    <source>
        <dbReference type="ARBA" id="ARBA00022553"/>
    </source>
</evidence>
<feature type="binding site" evidence="9">
    <location>
        <position position="40"/>
    </location>
    <ligand>
        <name>Mg(2+)</name>
        <dbReference type="ChEBI" id="CHEBI:18420"/>
    </ligand>
</feature>
<evidence type="ECO:0000256" key="9">
    <source>
        <dbReference type="PIRSR" id="PIRSR601952-2"/>
    </source>
</evidence>
<keyword evidence="5 11" id="KW-0378">Hydrolase</keyword>
<protein>
    <recommendedName>
        <fullName evidence="2 11">Alkaline phosphatase</fullName>
        <ecNumber evidence="2 11">3.1.3.1</ecNumber>
    </recommendedName>
</protein>